<dbReference type="SUPFAM" id="SSF103473">
    <property type="entry name" value="MFS general substrate transporter"/>
    <property type="match status" value="1"/>
</dbReference>
<evidence type="ECO:0000313" key="9">
    <source>
        <dbReference type="EMBL" id="QGU01742.1"/>
    </source>
</evidence>
<dbReference type="AlphaFoldDB" id="A0A6B8V9G9"/>
<feature type="transmembrane region" description="Helical" evidence="7">
    <location>
        <begin position="167"/>
        <end position="188"/>
    </location>
</feature>
<evidence type="ECO:0000256" key="5">
    <source>
        <dbReference type="ARBA" id="ARBA00022989"/>
    </source>
</evidence>
<feature type="transmembrane region" description="Helical" evidence="7">
    <location>
        <begin position="283"/>
        <end position="312"/>
    </location>
</feature>
<dbReference type="InterPro" id="IPR011701">
    <property type="entry name" value="MFS"/>
</dbReference>
<dbReference type="RefSeq" id="WP_156192116.1">
    <property type="nucleotide sequence ID" value="NZ_CP046452.1"/>
</dbReference>
<dbReference type="KEGG" id="ckw:CKALI_04315"/>
<dbReference type="PRINTS" id="PR01035">
    <property type="entry name" value="TCRTETA"/>
</dbReference>
<evidence type="ECO:0000256" key="6">
    <source>
        <dbReference type="ARBA" id="ARBA00023136"/>
    </source>
</evidence>
<feature type="transmembrane region" description="Helical" evidence="7">
    <location>
        <begin position="251"/>
        <end position="271"/>
    </location>
</feature>
<feature type="transmembrane region" description="Helical" evidence="7">
    <location>
        <begin position="106"/>
        <end position="128"/>
    </location>
</feature>
<keyword evidence="10" id="KW-1185">Reference proteome</keyword>
<accession>A0A6B8V9G9</accession>
<dbReference type="InterPro" id="IPR001958">
    <property type="entry name" value="Tet-R_TetA/multi-R_MdtG-like"/>
</dbReference>
<name>A0A6B8V9G9_9CORY</name>
<dbReference type="GO" id="GO:0022857">
    <property type="term" value="F:transmembrane transporter activity"/>
    <property type="evidence" value="ECO:0007669"/>
    <property type="project" value="InterPro"/>
</dbReference>
<feature type="transmembrane region" description="Helical" evidence="7">
    <location>
        <begin position="226"/>
        <end position="245"/>
    </location>
</feature>
<feature type="transmembrane region" description="Helical" evidence="7">
    <location>
        <begin position="140"/>
        <end position="161"/>
    </location>
</feature>
<dbReference type="PANTHER" id="PTHR23517">
    <property type="entry name" value="RESISTANCE PROTEIN MDTM, PUTATIVE-RELATED-RELATED"/>
    <property type="match status" value="1"/>
</dbReference>
<dbReference type="Gene3D" id="1.20.1250.20">
    <property type="entry name" value="MFS general substrate transporter like domains"/>
    <property type="match status" value="2"/>
</dbReference>
<keyword evidence="5 7" id="KW-1133">Transmembrane helix</keyword>
<feature type="transmembrane region" description="Helical" evidence="7">
    <location>
        <begin position="81"/>
        <end position="100"/>
    </location>
</feature>
<evidence type="ECO:0000259" key="8">
    <source>
        <dbReference type="PROSITE" id="PS50850"/>
    </source>
</evidence>
<dbReference type="InterPro" id="IPR020846">
    <property type="entry name" value="MFS_dom"/>
</dbReference>
<dbReference type="CDD" id="cd17325">
    <property type="entry name" value="MFS_MdtG_SLC18_like"/>
    <property type="match status" value="1"/>
</dbReference>
<evidence type="ECO:0000256" key="7">
    <source>
        <dbReference type="SAM" id="Phobius"/>
    </source>
</evidence>
<organism evidence="9 10">
    <name type="scientific">Corynebacterium kalinowskii</name>
    <dbReference type="NCBI Taxonomy" id="2675216"/>
    <lineage>
        <taxon>Bacteria</taxon>
        <taxon>Bacillati</taxon>
        <taxon>Actinomycetota</taxon>
        <taxon>Actinomycetes</taxon>
        <taxon>Mycobacteriales</taxon>
        <taxon>Corynebacteriaceae</taxon>
        <taxon>Corynebacterium</taxon>
    </lineage>
</organism>
<dbReference type="EMBL" id="CP046452">
    <property type="protein sequence ID" value="QGU01742.1"/>
    <property type="molecule type" value="Genomic_DNA"/>
</dbReference>
<keyword evidence="2" id="KW-0813">Transport</keyword>
<feature type="domain" description="Major facilitator superfamily (MFS) profile" evidence="8">
    <location>
        <begin position="15"/>
        <end position="395"/>
    </location>
</feature>
<dbReference type="GO" id="GO:0005886">
    <property type="term" value="C:plasma membrane"/>
    <property type="evidence" value="ECO:0007669"/>
    <property type="project" value="UniProtKB-SubCell"/>
</dbReference>
<dbReference type="Pfam" id="PF07690">
    <property type="entry name" value="MFS_1"/>
    <property type="match status" value="2"/>
</dbReference>
<keyword evidence="6 7" id="KW-0472">Membrane</keyword>
<dbReference type="InterPro" id="IPR050171">
    <property type="entry name" value="MFS_Transporters"/>
</dbReference>
<evidence type="ECO:0000256" key="3">
    <source>
        <dbReference type="ARBA" id="ARBA00022475"/>
    </source>
</evidence>
<evidence type="ECO:0000256" key="2">
    <source>
        <dbReference type="ARBA" id="ARBA00022448"/>
    </source>
</evidence>
<feature type="transmembrane region" description="Helical" evidence="7">
    <location>
        <begin position="40"/>
        <end position="60"/>
    </location>
</feature>
<evidence type="ECO:0000313" key="10">
    <source>
        <dbReference type="Proteomes" id="UP000427071"/>
    </source>
</evidence>
<comment type="subcellular location">
    <subcellularLocation>
        <location evidence="1">Cell membrane</location>
        <topology evidence="1">Multi-pass membrane protein</topology>
    </subcellularLocation>
</comment>
<evidence type="ECO:0000256" key="1">
    <source>
        <dbReference type="ARBA" id="ARBA00004651"/>
    </source>
</evidence>
<dbReference type="Proteomes" id="UP000427071">
    <property type="component" value="Chromosome"/>
</dbReference>
<proteinExistence type="predicted"/>
<protein>
    <submittedName>
        <fullName evidence="9">Tetracycline resistance protein, class C</fullName>
    </submittedName>
</protein>
<keyword evidence="3" id="KW-1003">Cell membrane</keyword>
<sequence>MTTKAAASKTAIPYEIWVLVAGAFIIALGFGIIAPILPQFARSFDVTVAAASAVVSVFALSRLLFAPSSGWAVDKLGSRRVYMLGLIIVALTTGGIAFAQEFWHILAMRLIGGVGSTMFTVSAMGFIVQHTPPQMRGRASSAYASAFLIGNVLGPVLGALLEPLGMRIPFLIYGAALLVVTVMVGFLLRPKQTKEQVKVVAPAMMVSEVIHHPSYQSALLSGFVNGWVNFGVRVAILPLFAASVFHQGGAIAGFAMAAFALGSALSIQVSGRLADSNGRKPMIVAGLLLNLLFTGVLGFATTPVMVIGFSFLAGIGGGLLNPAQQATLADLIGNDRSGGKVLANFQMAQDLGAITGPILVGMLADAYGYRIAFLACSLVALVSALVWMFHGRETLPTRARTLKKVQA</sequence>
<keyword evidence="4 7" id="KW-0812">Transmembrane</keyword>
<dbReference type="PANTHER" id="PTHR23517:SF13">
    <property type="entry name" value="MAJOR FACILITATOR SUPERFAMILY MFS_1"/>
    <property type="match status" value="1"/>
</dbReference>
<gene>
    <name evidence="9" type="primary">tetA</name>
    <name evidence="9" type="ORF">CKALI_04315</name>
</gene>
<dbReference type="InterPro" id="IPR036259">
    <property type="entry name" value="MFS_trans_sf"/>
</dbReference>
<feature type="transmembrane region" description="Helical" evidence="7">
    <location>
        <begin position="367"/>
        <end position="390"/>
    </location>
</feature>
<reference evidence="10" key="1">
    <citation type="submission" date="2019-11" db="EMBL/GenBank/DDBJ databases">
        <title>Complete genome sequence of Corynebacterium kalinowskii 1959, a novel Corynebacterium species isolated from soil of a small paddock in Vilsendorf, Germany.</title>
        <authorList>
            <person name="Schaffert L."/>
            <person name="Ruwe M."/>
            <person name="Milse J."/>
            <person name="Hanuschka K."/>
            <person name="Ortseifen V."/>
            <person name="Droste J."/>
            <person name="Brandt D."/>
            <person name="Schlueter L."/>
            <person name="Kutter Y."/>
            <person name="Vinke S."/>
            <person name="Viehoefer P."/>
            <person name="Jacob L."/>
            <person name="Luebke N.-C."/>
            <person name="Schulte-Berndt E."/>
            <person name="Hain C."/>
            <person name="Linder M."/>
            <person name="Schmidt P."/>
            <person name="Wollenschlaeger L."/>
            <person name="Luttermann T."/>
            <person name="Thieme E."/>
            <person name="Hassa J."/>
            <person name="Haak M."/>
            <person name="Wittchen M."/>
            <person name="Mentz A."/>
            <person name="Persicke M."/>
            <person name="Busche T."/>
            <person name="Ruckert C."/>
        </authorList>
    </citation>
    <scope>NUCLEOTIDE SEQUENCE [LARGE SCALE GENOMIC DNA]</scope>
    <source>
        <strain evidence="10">1959</strain>
    </source>
</reference>
<feature type="transmembrane region" description="Helical" evidence="7">
    <location>
        <begin position="12"/>
        <end position="34"/>
    </location>
</feature>
<dbReference type="PROSITE" id="PS50850">
    <property type="entry name" value="MFS"/>
    <property type="match status" value="1"/>
</dbReference>
<evidence type="ECO:0000256" key="4">
    <source>
        <dbReference type="ARBA" id="ARBA00022692"/>
    </source>
</evidence>